<comment type="caution">
    <text evidence="4">The sequence shown here is derived from an EMBL/GenBank/DDBJ whole genome shotgun (WGS) entry which is preliminary data.</text>
</comment>
<feature type="region of interest" description="Disordered" evidence="2">
    <location>
        <begin position="1"/>
        <end position="21"/>
    </location>
</feature>
<feature type="non-terminal residue" evidence="4">
    <location>
        <position position="105"/>
    </location>
</feature>
<feature type="domain" description="Nephrocystin 3-like N-terminal" evidence="3">
    <location>
        <begin position="64"/>
        <end position="104"/>
    </location>
</feature>
<gene>
    <name evidence="4" type="ORF">R3P38DRAFT_2357045</name>
</gene>
<proteinExistence type="predicted"/>
<sequence>LGGHGGRDGKNGSGPLSFGGVQNLTNNVSVNQGQKLEEVLRKWLRIPQDFTDRHHELQKLHHKDTGSWLLRDDQFLGWKAEPGYLWITRKSGTGKSVLRSFILQL</sequence>
<dbReference type="AlphaFoldDB" id="A0AAW0AQF4"/>
<feature type="compositionally biased region" description="Basic and acidic residues" evidence="2">
    <location>
        <begin position="1"/>
        <end position="10"/>
    </location>
</feature>
<dbReference type="Pfam" id="PF24883">
    <property type="entry name" value="NPHP3_N"/>
    <property type="match status" value="1"/>
</dbReference>
<evidence type="ECO:0000256" key="2">
    <source>
        <dbReference type="SAM" id="MobiDB-lite"/>
    </source>
</evidence>
<keyword evidence="1" id="KW-0677">Repeat</keyword>
<protein>
    <recommendedName>
        <fullName evidence="3">Nephrocystin 3-like N-terminal domain-containing protein</fullName>
    </recommendedName>
</protein>
<evidence type="ECO:0000313" key="4">
    <source>
        <dbReference type="EMBL" id="KAK7015236.1"/>
    </source>
</evidence>
<organism evidence="4 5">
    <name type="scientific">Favolaschia claudopus</name>
    <dbReference type="NCBI Taxonomy" id="2862362"/>
    <lineage>
        <taxon>Eukaryota</taxon>
        <taxon>Fungi</taxon>
        <taxon>Dikarya</taxon>
        <taxon>Basidiomycota</taxon>
        <taxon>Agaricomycotina</taxon>
        <taxon>Agaricomycetes</taxon>
        <taxon>Agaricomycetidae</taxon>
        <taxon>Agaricales</taxon>
        <taxon>Marasmiineae</taxon>
        <taxon>Mycenaceae</taxon>
        <taxon>Favolaschia</taxon>
    </lineage>
</organism>
<keyword evidence="5" id="KW-1185">Reference proteome</keyword>
<name>A0AAW0AQF4_9AGAR</name>
<evidence type="ECO:0000256" key="1">
    <source>
        <dbReference type="ARBA" id="ARBA00022737"/>
    </source>
</evidence>
<dbReference type="Proteomes" id="UP001362999">
    <property type="component" value="Unassembled WGS sequence"/>
</dbReference>
<feature type="non-terminal residue" evidence="4">
    <location>
        <position position="1"/>
    </location>
</feature>
<dbReference type="InterPro" id="IPR056884">
    <property type="entry name" value="NPHP3-like_N"/>
</dbReference>
<accession>A0AAW0AQF4</accession>
<reference evidence="4 5" key="1">
    <citation type="journal article" date="2024" name="J Genomics">
        <title>Draft genome sequencing and assembly of Favolaschia claudopus CIRM-BRFM 2984 isolated from oak limbs.</title>
        <authorList>
            <person name="Navarro D."/>
            <person name="Drula E."/>
            <person name="Chaduli D."/>
            <person name="Cazenave R."/>
            <person name="Ahrendt S."/>
            <person name="Wang J."/>
            <person name="Lipzen A."/>
            <person name="Daum C."/>
            <person name="Barry K."/>
            <person name="Grigoriev I.V."/>
            <person name="Favel A."/>
            <person name="Rosso M.N."/>
            <person name="Martin F."/>
        </authorList>
    </citation>
    <scope>NUCLEOTIDE SEQUENCE [LARGE SCALE GENOMIC DNA]</scope>
    <source>
        <strain evidence="4 5">CIRM-BRFM 2984</strain>
    </source>
</reference>
<evidence type="ECO:0000313" key="5">
    <source>
        <dbReference type="Proteomes" id="UP001362999"/>
    </source>
</evidence>
<dbReference type="EMBL" id="JAWWNJ010000054">
    <property type="protein sequence ID" value="KAK7015236.1"/>
    <property type="molecule type" value="Genomic_DNA"/>
</dbReference>
<evidence type="ECO:0000259" key="3">
    <source>
        <dbReference type="Pfam" id="PF24883"/>
    </source>
</evidence>